<organism evidence="7 8">
    <name type="scientific">Roseicella aerolata</name>
    <dbReference type="NCBI Taxonomy" id="2883479"/>
    <lineage>
        <taxon>Bacteria</taxon>
        <taxon>Pseudomonadati</taxon>
        <taxon>Pseudomonadota</taxon>
        <taxon>Alphaproteobacteria</taxon>
        <taxon>Acetobacterales</taxon>
        <taxon>Roseomonadaceae</taxon>
        <taxon>Roseicella</taxon>
    </lineage>
</organism>
<dbReference type="GO" id="GO:0000272">
    <property type="term" value="P:polysaccharide catabolic process"/>
    <property type="evidence" value="ECO:0007669"/>
    <property type="project" value="InterPro"/>
</dbReference>
<accession>A0A9X1L9P5</accession>
<keyword evidence="2" id="KW-0808">Transferase</keyword>
<dbReference type="GO" id="GO:0004553">
    <property type="term" value="F:hydrolase activity, hydrolyzing O-glycosyl compounds"/>
    <property type="evidence" value="ECO:0007669"/>
    <property type="project" value="InterPro"/>
</dbReference>
<evidence type="ECO:0000259" key="6">
    <source>
        <dbReference type="Pfam" id="PF00150"/>
    </source>
</evidence>
<evidence type="ECO:0000256" key="5">
    <source>
        <dbReference type="SAM" id="MobiDB-lite"/>
    </source>
</evidence>
<dbReference type="SUPFAM" id="SSF51445">
    <property type="entry name" value="(Trans)glycosidases"/>
    <property type="match status" value="1"/>
</dbReference>
<evidence type="ECO:0000256" key="4">
    <source>
        <dbReference type="ARBA" id="ARBA00023295"/>
    </source>
</evidence>
<dbReference type="RefSeq" id="WP_226605960.1">
    <property type="nucleotide sequence ID" value="NZ_JAJAQI010000007.1"/>
</dbReference>
<dbReference type="InterPro" id="IPR001547">
    <property type="entry name" value="Glyco_hydro_5"/>
</dbReference>
<dbReference type="NCBIfam" id="TIGR00696">
    <property type="entry name" value="wecG_tagA_cpsF"/>
    <property type="match status" value="1"/>
</dbReference>
<evidence type="ECO:0000313" key="7">
    <source>
        <dbReference type="EMBL" id="MCB4821350.1"/>
    </source>
</evidence>
<dbReference type="AlphaFoldDB" id="A0A9X1L9P5"/>
<evidence type="ECO:0000256" key="3">
    <source>
        <dbReference type="ARBA" id="ARBA00022801"/>
    </source>
</evidence>
<dbReference type="Pfam" id="PF00150">
    <property type="entry name" value="Cellulase"/>
    <property type="match status" value="1"/>
</dbReference>
<gene>
    <name evidence="7" type="ORF">LHA35_06350</name>
</gene>
<dbReference type="PANTHER" id="PTHR34136">
    <property type="match status" value="1"/>
</dbReference>
<keyword evidence="8" id="KW-1185">Reference proteome</keyword>
<dbReference type="CDD" id="cd06533">
    <property type="entry name" value="Glyco_transf_WecG_TagA"/>
    <property type="match status" value="1"/>
</dbReference>
<evidence type="ECO:0000256" key="1">
    <source>
        <dbReference type="ARBA" id="ARBA00022676"/>
    </source>
</evidence>
<keyword evidence="1" id="KW-0328">Glycosyltransferase</keyword>
<dbReference type="GO" id="GO:0016758">
    <property type="term" value="F:hexosyltransferase activity"/>
    <property type="evidence" value="ECO:0007669"/>
    <property type="project" value="TreeGrafter"/>
</dbReference>
<dbReference type="InterPro" id="IPR017853">
    <property type="entry name" value="GH"/>
</dbReference>
<dbReference type="Pfam" id="PF03808">
    <property type="entry name" value="Glyco_tran_WecG"/>
    <property type="match status" value="1"/>
</dbReference>
<sequence>MNQALDGAAGPASPGTADGAPIERARIFGLPLNLCRRVDDVLAAVEARLDAGETFLTTFINPSAVALARRNTGYAKALARFDMVLPDGIGVVQAVARLHGHAIARISFDSTSLALPVFALAERSGRSVVLVGGAPGVAERAAAHIRESFPKLGIIAALDGYGDRASMVERIQALQPDIVVCGMGAAAQEDFLLTLAGSGWRGCGFTCGGYLDQLGAGMQYYPAWVDRSNLRWAYRLVREPRRLWRRYLIDYQSFLLLLLQASLAQRLALRAGHPHDRPDPAWGEPPGLSPGRRARPAHPPMPGWDAARGGSLRPVTAPNTPARRRLLHGAAAGAGLAAWAGLRPGPAASQAEPAWRRTARLGPGVNLSRWRQSGEGRPPGDEEHLAEVAALGFRHVRLPVDPDQLLKGWDGPAGEAAQAMERVTADIGRILAHGVAVIVDLHPSDAVKARAARDPAVAERLVALWSRLAARLSVLDPERVLLETLNEPGDAFATIADWLALQGRMVEAIRAAAPRHTILATGARASTIGDLGAIPPYPDGNVAYNFHFYSPMLFTHQGAAWLGPGFARLRGVPYPLTMTEMRRLGEAARSEPERRLIAREAAGGRDWNRATIAAAISRAGDWSRRHGRPVVCTEFGVFRDGGAVPAERQRYLADVRAALQGQAQAWTLWDFSGGFGVTRAPLRGRAARDADAGMLTALGL</sequence>
<proteinExistence type="predicted"/>
<reference evidence="7" key="1">
    <citation type="submission" date="2021-10" db="EMBL/GenBank/DDBJ databases">
        <title>Roseicella aerolatum sp. nov., isolated from aerosols of e-waste dismantling site.</title>
        <authorList>
            <person name="Qin T."/>
        </authorList>
    </citation>
    <scope>NUCLEOTIDE SEQUENCE</scope>
    <source>
        <strain evidence="7">GB24</strain>
    </source>
</reference>
<feature type="region of interest" description="Disordered" evidence="5">
    <location>
        <begin position="274"/>
        <end position="319"/>
    </location>
</feature>
<keyword evidence="3" id="KW-0378">Hydrolase</keyword>
<dbReference type="Gene3D" id="3.20.20.80">
    <property type="entry name" value="Glycosidases"/>
    <property type="match status" value="1"/>
</dbReference>
<dbReference type="PANTHER" id="PTHR34136:SF1">
    <property type="entry name" value="UDP-N-ACETYL-D-MANNOSAMINURONIC ACID TRANSFERASE"/>
    <property type="match status" value="1"/>
</dbReference>
<dbReference type="EMBL" id="JAJAQI010000007">
    <property type="protein sequence ID" value="MCB4821350.1"/>
    <property type="molecule type" value="Genomic_DNA"/>
</dbReference>
<comment type="caution">
    <text evidence="7">The sequence shown here is derived from an EMBL/GenBank/DDBJ whole genome shotgun (WGS) entry which is preliminary data.</text>
</comment>
<evidence type="ECO:0000313" key="8">
    <source>
        <dbReference type="Proteomes" id="UP001139311"/>
    </source>
</evidence>
<protein>
    <submittedName>
        <fullName evidence="7">WecB/TagA/CpsF family glycosyltransferase</fullName>
    </submittedName>
</protein>
<name>A0A9X1L9P5_9PROT</name>
<keyword evidence="4" id="KW-0326">Glycosidase</keyword>
<feature type="domain" description="Glycoside hydrolase family 5" evidence="6">
    <location>
        <begin position="377"/>
        <end position="672"/>
    </location>
</feature>
<dbReference type="InterPro" id="IPR004629">
    <property type="entry name" value="WecG_TagA_CpsF"/>
</dbReference>
<evidence type="ECO:0000256" key="2">
    <source>
        <dbReference type="ARBA" id="ARBA00022679"/>
    </source>
</evidence>
<dbReference type="Proteomes" id="UP001139311">
    <property type="component" value="Unassembled WGS sequence"/>
</dbReference>